<keyword evidence="4 6" id="KW-0472">Membrane</keyword>
<feature type="signal peptide" evidence="7">
    <location>
        <begin position="1"/>
        <end position="17"/>
    </location>
</feature>
<evidence type="ECO:0000256" key="3">
    <source>
        <dbReference type="ARBA" id="ARBA00022989"/>
    </source>
</evidence>
<feature type="region of interest" description="Disordered" evidence="5">
    <location>
        <begin position="210"/>
        <end position="256"/>
    </location>
</feature>
<dbReference type="GO" id="GO:0016020">
    <property type="term" value="C:membrane"/>
    <property type="evidence" value="ECO:0007669"/>
    <property type="project" value="UniProtKB-SubCell"/>
</dbReference>
<dbReference type="EMBL" id="JBBNAF010000010">
    <property type="protein sequence ID" value="KAK9107455.1"/>
    <property type="molecule type" value="Genomic_DNA"/>
</dbReference>
<feature type="chain" id="PRO_5042958226" description="TMEM205-like domain-containing protein" evidence="7">
    <location>
        <begin position="18"/>
        <end position="553"/>
    </location>
</feature>
<evidence type="ECO:0000313" key="10">
    <source>
        <dbReference type="Proteomes" id="UP001420932"/>
    </source>
</evidence>
<reference evidence="9 10" key="1">
    <citation type="submission" date="2024-01" db="EMBL/GenBank/DDBJ databases">
        <title>Genome assemblies of Stephania.</title>
        <authorList>
            <person name="Yang L."/>
        </authorList>
    </citation>
    <scope>NUCLEOTIDE SEQUENCE [LARGE SCALE GENOMIC DNA]</scope>
    <source>
        <strain evidence="9">YNDBR</strain>
        <tissue evidence="9">Leaf</tissue>
    </source>
</reference>
<dbReference type="Gene3D" id="1.20.120.20">
    <property type="entry name" value="Apolipoprotein"/>
    <property type="match status" value="1"/>
</dbReference>
<feature type="compositionally biased region" description="Polar residues" evidence="5">
    <location>
        <begin position="244"/>
        <end position="256"/>
    </location>
</feature>
<organism evidence="9 10">
    <name type="scientific">Stephania yunnanensis</name>
    <dbReference type="NCBI Taxonomy" id="152371"/>
    <lineage>
        <taxon>Eukaryota</taxon>
        <taxon>Viridiplantae</taxon>
        <taxon>Streptophyta</taxon>
        <taxon>Embryophyta</taxon>
        <taxon>Tracheophyta</taxon>
        <taxon>Spermatophyta</taxon>
        <taxon>Magnoliopsida</taxon>
        <taxon>Ranunculales</taxon>
        <taxon>Menispermaceae</taxon>
        <taxon>Menispermoideae</taxon>
        <taxon>Cissampelideae</taxon>
        <taxon>Stephania</taxon>
    </lineage>
</organism>
<comment type="subcellular location">
    <subcellularLocation>
        <location evidence="1">Membrane</location>
    </subcellularLocation>
</comment>
<feature type="region of interest" description="Disordered" evidence="5">
    <location>
        <begin position="496"/>
        <end position="521"/>
    </location>
</feature>
<feature type="compositionally biased region" description="Basic and acidic residues" evidence="5">
    <location>
        <begin position="163"/>
        <end position="175"/>
    </location>
</feature>
<gene>
    <name evidence="9" type="ORF">Syun_023466</name>
</gene>
<feature type="region of interest" description="Disordered" evidence="5">
    <location>
        <begin position="163"/>
        <end position="187"/>
    </location>
</feature>
<feature type="transmembrane region" description="Helical" evidence="6">
    <location>
        <begin position="388"/>
        <end position="407"/>
    </location>
</feature>
<evidence type="ECO:0000313" key="9">
    <source>
        <dbReference type="EMBL" id="KAK9107455.1"/>
    </source>
</evidence>
<feature type="compositionally biased region" description="Basic and acidic residues" evidence="5">
    <location>
        <begin position="210"/>
        <end position="243"/>
    </location>
</feature>
<keyword evidence="2 6" id="KW-0812">Transmembrane</keyword>
<evidence type="ECO:0000259" key="8">
    <source>
        <dbReference type="Pfam" id="PF13664"/>
    </source>
</evidence>
<feature type="compositionally biased region" description="Basic residues" evidence="5">
    <location>
        <begin position="66"/>
        <end position="77"/>
    </location>
</feature>
<dbReference type="AlphaFoldDB" id="A0AAP0F903"/>
<protein>
    <recommendedName>
        <fullName evidence="8">TMEM205-like domain-containing protein</fullName>
    </recommendedName>
</protein>
<dbReference type="PANTHER" id="PTHR47652:SF3">
    <property type="entry name" value="MITOCHONDRIAL IMPORT INNER MEMBRANE TRANSLOCASE SUBUNIT TIM44"/>
    <property type="match status" value="1"/>
</dbReference>
<accession>A0AAP0F903</accession>
<comment type="caution">
    <text evidence="9">The sequence shown here is derived from an EMBL/GenBank/DDBJ whole genome shotgun (WGS) entry which is preliminary data.</text>
</comment>
<keyword evidence="10" id="KW-1185">Reference proteome</keyword>
<feature type="region of interest" description="Disordered" evidence="5">
    <location>
        <begin position="60"/>
        <end position="88"/>
    </location>
</feature>
<dbReference type="Pfam" id="PF13664">
    <property type="entry name" value="DUF4149"/>
    <property type="match status" value="1"/>
</dbReference>
<evidence type="ECO:0000256" key="4">
    <source>
        <dbReference type="ARBA" id="ARBA00023136"/>
    </source>
</evidence>
<evidence type="ECO:0000256" key="7">
    <source>
        <dbReference type="SAM" id="SignalP"/>
    </source>
</evidence>
<dbReference type="InterPro" id="IPR025423">
    <property type="entry name" value="TMEM205-like"/>
</dbReference>
<evidence type="ECO:0000256" key="6">
    <source>
        <dbReference type="SAM" id="Phobius"/>
    </source>
</evidence>
<name>A0AAP0F903_9MAGN</name>
<sequence length="553" mass="61778">MMNLLGLAFVLSSLVTASIFSPSPSTTTTTTTDDAKKQREELMVVKEGGRVIMVEYEREDPETHDTHHHHRRHHHPHPTQQKQEEETAHSLLDEKLDAERRLVSGITEEIKSVLPDHEQKWHPRELICDAFGKCKHRLAGAFRQAKDKVTEKAHRVEDEAKGIGGAVKDKTEEITHQAAGQAKQRAVEVTQRASDAVKEKTKELAHEIESGAEKARETTHKITQEAEEGAKRAGEAVKQRAQENTHQAKQGAKQASQVVKQKADELIPEAEQRLEQLIEIAKHKSKDIAEDAKTAHQALWDERSLQRKATGLFKEVAANITQYIKHRIESTVNFASLHTNSAMEFVHILGFSIAYGVSIWVTFISSHVLGGALPHQQLAMVQSKIYPVYFRTVAAGISSALLAHCVTKRNLKKAEAMQMSNLFVVLLFIIFNMLYLEPRATKLCPLYPNNPEVLLNDLRSPSELLDFGEFSDCLDYGGGTGASLHVVMFERMKLEKEEGSSSDERSRGGGTGDGGDEQRRVQIGEMNRRLKKLNRVSSVLNVISLMGLSCHLV</sequence>
<evidence type="ECO:0000256" key="2">
    <source>
        <dbReference type="ARBA" id="ARBA00022692"/>
    </source>
</evidence>
<dbReference type="Proteomes" id="UP001420932">
    <property type="component" value="Unassembled WGS sequence"/>
</dbReference>
<proteinExistence type="predicted"/>
<evidence type="ECO:0000256" key="5">
    <source>
        <dbReference type="SAM" id="MobiDB-lite"/>
    </source>
</evidence>
<evidence type="ECO:0000256" key="1">
    <source>
        <dbReference type="ARBA" id="ARBA00004370"/>
    </source>
</evidence>
<feature type="transmembrane region" description="Helical" evidence="6">
    <location>
        <begin position="419"/>
        <end position="436"/>
    </location>
</feature>
<keyword evidence="7" id="KW-0732">Signal</keyword>
<keyword evidence="3 6" id="KW-1133">Transmembrane helix</keyword>
<dbReference type="PANTHER" id="PTHR47652">
    <property type="entry name" value="MITOCHONDRIAL IMPORT INNER MEMBRANE TRANSLOCASE SUBUNIT TIM44"/>
    <property type="match status" value="1"/>
</dbReference>
<feature type="compositionally biased region" description="Basic and acidic residues" evidence="5">
    <location>
        <begin position="496"/>
        <end position="507"/>
    </location>
</feature>
<feature type="domain" description="TMEM205-like" evidence="8">
    <location>
        <begin position="349"/>
        <end position="443"/>
    </location>
</feature>